<feature type="compositionally biased region" description="Basic and acidic residues" evidence="2">
    <location>
        <begin position="218"/>
        <end position="236"/>
    </location>
</feature>
<feature type="region of interest" description="Disordered" evidence="2">
    <location>
        <begin position="218"/>
        <end position="243"/>
    </location>
</feature>
<proteinExistence type="predicted"/>
<dbReference type="PANTHER" id="PTHR46483">
    <property type="entry name" value="PHOSPHOLIPASE A1 PLIP2, CHLOROPLASTIC"/>
    <property type="match status" value="1"/>
</dbReference>
<dbReference type="CDD" id="cd00519">
    <property type="entry name" value="Lipase_3"/>
    <property type="match status" value="1"/>
</dbReference>
<keyword evidence="1" id="KW-0378">Hydrolase</keyword>
<dbReference type="InterPro" id="IPR029058">
    <property type="entry name" value="AB_hydrolase_fold"/>
</dbReference>
<dbReference type="Pfam" id="PF01764">
    <property type="entry name" value="Lipase_3"/>
    <property type="match status" value="1"/>
</dbReference>
<evidence type="ECO:0000256" key="1">
    <source>
        <dbReference type="ARBA" id="ARBA00022801"/>
    </source>
</evidence>
<evidence type="ECO:0000259" key="3">
    <source>
        <dbReference type="Pfam" id="PF01764"/>
    </source>
</evidence>
<dbReference type="AlphaFoldDB" id="A0A2Z6ZZ68"/>
<dbReference type="EMBL" id="KV020403">
    <property type="protein sequence ID" value="KZV14554.1"/>
    <property type="molecule type" value="Genomic_DNA"/>
</dbReference>
<name>A0A2Z6ZZ68_9LAMI</name>
<keyword evidence="5" id="KW-1185">Reference proteome</keyword>
<protein>
    <recommendedName>
        <fullName evidence="3">Fungal lipase-type domain-containing protein</fullName>
    </recommendedName>
</protein>
<dbReference type="GO" id="GO:0008970">
    <property type="term" value="F:phospholipase A1 activity"/>
    <property type="evidence" value="ECO:0007669"/>
    <property type="project" value="InterPro"/>
</dbReference>
<dbReference type="Gene3D" id="3.40.50.1820">
    <property type="entry name" value="alpha/beta hydrolase"/>
    <property type="match status" value="1"/>
</dbReference>
<reference evidence="4 5" key="1">
    <citation type="journal article" date="2015" name="Proc. Natl. Acad. Sci. U.S.A.">
        <title>The resurrection genome of Boea hygrometrica: A blueprint for survival of dehydration.</title>
        <authorList>
            <person name="Xiao L."/>
            <person name="Yang G."/>
            <person name="Zhang L."/>
            <person name="Yang X."/>
            <person name="Zhao S."/>
            <person name="Ji Z."/>
            <person name="Zhou Q."/>
            <person name="Hu M."/>
            <person name="Wang Y."/>
            <person name="Chen M."/>
            <person name="Xu Y."/>
            <person name="Jin H."/>
            <person name="Xiao X."/>
            <person name="Hu G."/>
            <person name="Bao F."/>
            <person name="Hu Y."/>
            <person name="Wan P."/>
            <person name="Li L."/>
            <person name="Deng X."/>
            <person name="Kuang T."/>
            <person name="Xiang C."/>
            <person name="Zhu J.K."/>
            <person name="Oliver M.J."/>
            <person name="He Y."/>
        </authorList>
    </citation>
    <scope>NUCLEOTIDE SEQUENCE [LARGE SCALE GENOMIC DNA]</scope>
    <source>
        <strain evidence="5">cv. XS01</strain>
    </source>
</reference>
<evidence type="ECO:0000256" key="2">
    <source>
        <dbReference type="SAM" id="MobiDB-lite"/>
    </source>
</evidence>
<dbReference type="InterPro" id="IPR002921">
    <property type="entry name" value="Fungal_lipase-type"/>
</dbReference>
<dbReference type="InterPro" id="IPR043367">
    <property type="entry name" value="PLIP1/2/3"/>
</dbReference>
<accession>A0A2Z6ZZ68</accession>
<dbReference type="PANTHER" id="PTHR46483:SF4">
    <property type="entry name" value="PHOSPHOLIPASE A1 PLIP2, CHLOROPLASTIC"/>
    <property type="match status" value="1"/>
</dbReference>
<evidence type="ECO:0000313" key="5">
    <source>
        <dbReference type="Proteomes" id="UP000250235"/>
    </source>
</evidence>
<evidence type="ECO:0000313" key="4">
    <source>
        <dbReference type="EMBL" id="KZV14554.1"/>
    </source>
</evidence>
<sequence>MDALCLNAGIIGMAKPGQLVADVRGAAIGRSAPVEKPSVSGPPPTRSMTWGFTFRNSLSSWWPEAGGKSWLNEQAITVEDAVVVEDSAENEHEGRGGNLVFNILNLKSLLKHEFKGVDHLVDEMEERPEDCREKDGDLRREEGEGCNVNSIDDIDCAKFDRESFYELLRKVPLRKARFYARMSYLGNLAYSISQIKPGDLMRSHGLRFVTSSLEKKEEALRLEEESNPQKEERTSQDEEGNETGHANRIIVSSAHLIAASAASYLHCHTKSMLQFKCLNSNPTQTCTDGEVGNVEDMASLMATTDSVTAVVAAKEEVKQAVANDLNSTSTSPCEWFVCDDDQKATRFLVIQGSESLASWKANLLFEPVQFEGLDVLVHRGIYEAAKGIYEQMLPEIRSHVESRRDCATFRFTGHSLGGSLALLINLMLLIRGVAPRSSLLPVITFGAPSIMCGGDHLLRDLGLPRNHVQSISMHRDIVPRAFSCNYPSRVVQFLKAVNRNFRNHPCLSEQKLLYAPMGEFLILQPDDTFCLNHELLPSGSGLYLLTADSAEAEKQVRAAQLVFLNSPHPLEILSHRCAYGSEGTILRDHDMKSYLKSVRDVVREELNRITRCNHSEQIVAAGKTGVSRPEQSELIKFSWLVNNSRENLKRFGSAVASQHMHLLVLLLLPAKLLVLATQFLPNTVGPKIGSKRSAATLFEELKTFCALLLKTGGAIPLVLEHLKNHKSTGDRSGSKRSAATLFEELKTFCALLLKTGGAIPLVLEHLKNHKSTGDRSALKYASDEICFTCVLKSVMQCENAKVNMSAESLKKTIHKICFWKFGPQCPTSPLLPPRKSPLLEDFDLYNTYRPNPATSSCENS</sequence>
<dbReference type="GO" id="GO:0006629">
    <property type="term" value="P:lipid metabolic process"/>
    <property type="evidence" value="ECO:0007669"/>
    <property type="project" value="InterPro"/>
</dbReference>
<feature type="domain" description="Fungal lipase-type" evidence="3">
    <location>
        <begin position="348"/>
        <end position="485"/>
    </location>
</feature>
<dbReference type="Proteomes" id="UP000250235">
    <property type="component" value="Unassembled WGS sequence"/>
</dbReference>
<dbReference type="OrthoDB" id="438440at2759"/>
<dbReference type="SUPFAM" id="SSF53474">
    <property type="entry name" value="alpha/beta-Hydrolases"/>
    <property type="match status" value="1"/>
</dbReference>
<organism evidence="4 5">
    <name type="scientific">Dorcoceras hygrometricum</name>
    <dbReference type="NCBI Taxonomy" id="472368"/>
    <lineage>
        <taxon>Eukaryota</taxon>
        <taxon>Viridiplantae</taxon>
        <taxon>Streptophyta</taxon>
        <taxon>Embryophyta</taxon>
        <taxon>Tracheophyta</taxon>
        <taxon>Spermatophyta</taxon>
        <taxon>Magnoliopsida</taxon>
        <taxon>eudicotyledons</taxon>
        <taxon>Gunneridae</taxon>
        <taxon>Pentapetalae</taxon>
        <taxon>asterids</taxon>
        <taxon>lamiids</taxon>
        <taxon>Lamiales</taxon>
        <taxon>Gesneriaceae</taxon>
        <taxon>Didymocarpoideae</taxon>
        <taxon>Trichosporeae</taxon>
        <taxon>Loxocarpinae</taxon>
        <taxon>Dorcoceras</taxon>
    </lineage>
</organism>
<gene>
    <name evidence="4" type="ORF">F511_42528</name>
</gene>